<evidence type="ECO:0000259" key="1">
    <source>
        <dbReference type="PROSITE" id="PS50980"/>
    </source>
</evidence>
<dbReference type="InterPro" id="IPR011763">
    <property type="entry name" value="COA_CT_C"/>
</dbReference>
<dbReference type="InterPro" id="IPR011762">
    <property type="entry name" value="COA_CT_N"/>
</dbReference>
<evidence type="ECO:0000259" key="2">
    <source>
        <dbReference type="PROSITE" id="PS50989"/>
    </source>
</evidence>
<protein>
    <submittedName>
        <fullName evidence="3">Carboxyl transferase domain protein</fullName>
    </submittedName>
</protein>
<dbReference type="PROSITE" id="PS50980">
    <property type="entry name" value="COA_CT_NTER"/>
    <property type="match status" value="1"/>
</dbReference>
<name>A0A0C1R620_9CLOT</name>
<sequence length="496" mass="54252">MDKLDVFDEIRHKAHQGGGSEKVEMQHNLNKITARERILNILDEGSFVEVGALIDRNGAGVVTGHGTIDGRLVYIYSEDYTVNGGTFNKQSSRKICNIMDAAVKMGAPIVKIFDSIGGKVDDGIELLASYGEVLRKTIKNSGVIPQISIVSGPCNGTMALNATMSDFIIVVEENGQFSINTSDKLIDKEERYVSSSMYSDGISSIKNGNAHFVVSDEMEAVMLTKKLFNYIPSNNLEMPYLTAESMDLNEAKETLNEAAINENYSGEAVVNAISDENSVLEINKAMEESINTYLIKINGLTVGVIANNSSKKSEINIKLSNKVASFVRMCDSFNIPILSIVDTKGVVIGLEEERMGLAKSVSKMVYALGDAVVPKVSLIIGEAYGAGYLALASKEASFDITLAWPTAKISLTSPKSIITSKYRDEILSSDNPKVKEEEIIKKYMDEVTNPYACAEIGLLDDIIKPSETKQRVFAMLDMLQSKRELSYPKKHGSILI</sequence>
<dbReference type="GO" id="GO:0004658">
    <property type="term" value="F:propionyl-CoA carboxylase activity"/>
    <property type="evidence" value="ECO:0007669"/>
    <property type="project" value="TreeGrafter"/>
</dbReference>
<dbReference type="SUPFAM" id="SSF52096">
    <property type="entry name" value="ClpP/crotonase"/>
    <property type="match status" value="2"/>
</dbReference>
<feature type="domain" description="CoA carboxyltransferase C-terminal" evidence="2">
    <location>
        <begin position="247"/>
        <end position="478"/>
    </location>
</feature>
<evidence type="ECO:0000313" key="4">
    <source>
        <dbReference type="Proteomes" id="UP000031366"/>
    </source>
</evidence>
<dbReference type="GO" id="GO:0016740">
    <property type="term" value="F:transferase activity"/>
    <property type="evidence" value="ECO:0007669"/>
    <property type="project" value="UniProtKB-KW"/>
</dbReference>
<proteinExistence type="predicted"/>
<organism evidence="3 4">
    <name type="scientific">Clostridium argentinense CDC 2741</name>
    <dbReference type="NCBI Taxonomy" id="1418104"/>
    <lineage>
        <taxon>Bacteria</taxon>
        <taxon>Bacillati</taxon>
        <taxon>Bacillota</taxon>
        <taxon>Clostridia</taxon>
        <taxon>Eubacteriales</taxon>
        <taxon>Clostridiaceae</taxon>
        <taxon>Clostridium</taxon>
    </lineage>
</organism>
<dbReference type="InterPro" id="IPR029045">
    <property type="entry name" value="ClpP/crotonase-like_dom_sf"/>
</dbReference>
<accession>A0A0C1R620</accession>
<gene>
    <name evidence="3" type="ORF">U732_2197</name>
</gene>
<dbReference type="AlphaFoldDB" id="A0A0C1R620"/>
<dbReference type="STRING" id="29341.RSJ17_03280"/>
<dbReference type="InterPro" id="IPR034733">
    <property type="entry name" value="AcCoA_carboxyl_beta"/>
</dbReference>
<evidence type="ECO:0000313" key="3">
    <source>
        <dbReference type="EMBL" id="KIE45931.1"/>
    </source>
</evidence>
<dbReference type="OrthoDB" id="9803706at2"/>
<reference evidence="3 4" key="1">
    <citation type="journal article" date="2015" name="Infect. Genet. Evol.">
        <title>Genomic sequences of six botulinum neurotoxin-producing strains representing three clostridial species illustrate the mobility and diversity of botulinum neurotoxin genes.</title>
        <authorList>
            <person name="Smith T.J."/>
            <person name="Hill K.K."/>
            <person name="Xie G."/>
            <person name="Foley B.T."/>
            <person name="Williamson C.H."/>
            <person name="Foster J.T."/>
            <person name="Johnson S.L."/>
            <person name="Chertkov O."/>
            <person name="Teshima H."/>
            <person name="Gibbons H.S."/>
            <person name="Johnsky L.A."/>
            <person name="Karavis M.A."/>
            <person name="Smith L.A."/>
        </authorList>
    </citation>
    <scope>NUCLEOTIDE SEQUENCE [LARGE SCALE GENOMIC DNA]</scope>
    <source>
        <strain evidence="3 4">CDC 2741</strain>
    </source>
</reference>
<keyword evidence="4" id="KW-1185">Reference proteome</keyword>
<dbReference type="EMBL" id="AYSO01000018">
    <property type="protein sequence ID" value="KIE45931.1"/>
    <property type="molecule type" value="Genomic_DNA"/>
</dbReference>
<keyword evidence="3" id="KW-0808">Transferase</keyword>
<dbReference type="Proteomes" id="UP000031366">
    <property type="component" value="Unassembled WGS sequence"/>
</dbReference>
<feature type="domain" description="CoA carboxyltransferase N-terminal" evidence="1">
    <location>
        <begin position="1"/>
        <end position="243"/>
    </location>
</feature>
<dbReference type="PROSITE" id="PS50989">
    <property type="entry name" value="COA_CT_CTER"/>
    <property type="match status" value="1"/>
</dbReference>
<comment type="caution">
    <text evidence="3">The sequence shown here is derived from an EMBL/GenBank/DDBJ whole genome shotgun (WGS) entry which is preliminary data.</text>
</comment>
<dbReference type="PANTHER" id="PTHR43842">
    <property type="entry name" value="PROPIONYL-COA CARBOXYLASE BETA CHAIN"/>
    <property type="match status" value="1"/>
</dbReference>
<dbReference type="RefSeq" id="WP_039634403.1">
    <property type="nucleotide sequence ID" value="NZ_AYSO01000018.1"/>
</dbReference>
<dbReference type="PANTHER" id="PTHR43842:SF2">
    <property type="entry name" value="PROPIONYL-COA CARBOXYLASE BETA CHAIN, MITOCHONDRIAL"/>
    <property type="match status" value="1"/>
</dbReference>
<dbReference type="InterPro" id="IPR051047">
    <property type="entry name" value="AccD/PCCB"/>
</dbReference>
<dbReference type="Gene3D" id="3.90.226.10">
    <property type="entry name" value="2-enoyl-CoA Hydratase, Chain A, domain 1"/>
    <property type="match status" value="2"/>
</dbReference>
<dbReference type="Pfam" id="PF01039">
    <property type="entry name" value="Carboxyl_trans"/>
    <property type="match status" value="1"/>
</dbReference>